<protein>
    <recommendedName>
        <fullName evidence="1">MULE transposase domain-containing protein</fullName>
    </recommendedName>
</protein>
<evidence type="ECO:0000313" key="2">
    <source>
        <dbReference type="EMBL" id="KAJ8720080.1"/>
    </source>
</evidence>
<comment type="caution">
    <text evidence="2">The sequence shown here is derived from an EMBL/GenBank/DDBJ whole genome shotgun (WGS) entry which is preliminary data.</text>
</comment>
<dbReference type="Pfam" id="PF10551">
    <property type="entry name" value="MULE"/>
    <property type="match status" value="1"/>
</dbReference>
<evidence type="ECO:0000259" key="1">
    <source>
        <dbReference type="Pfam" id="PF10551"/>
    </source>
</evidence>
<feature type="domain" description="MULE transposase" evidence="1">
    <location>
        <begin position="149"/>
        <end position="243"/>
    </location>
</feature>
<accession>A0AAD7YLM1</accession>
<name>A0AAD7YLM1_MYTSE</name>
<dbReference type="Proteomes" id="UP001231518">
    <property type="component" value="Chromosome 3"/>
</dbReference>
<dbReference type="InterPro" id="IPR018289">
    <property type="entry name" value="MULE_transposase_dom"/>
</dbReference>
<keyword evidence="3" id="KW-1185">Reference proteome</keyword>
<sequence length="412" mass="47755">MFLLLTIFFILFKDDKIIDEKHHICSPDFDRNQIDEPIYKLKHQLTSPGFPKVPKTFNSTVASLKNESAESSPNVIPNFSSVKSSLYRHRNSAAKLPKLHCKNVKEVQVPPDFEDFLLADYMNGNTRIIVFCSKKARELMCQIKDYYGDGTFKSCSPPFVQLYTIHGDDGSTLNDTNVVPMVYALMSNRTAESYKILFSLIQSRIPEWNPIKFKTDFEKAAMKAITETFPSTLLKGCYFHYNKAVWKKGRELGLVKSKDIKKKRMVSLSAVIPLLPHSEIRNGWDYIVRDKNEDSDVANFKTYMEKQWLEDSFIKVWCAFGEKHRTTNALESWHHKLNIAIGEKGPNIMNLLHSLKEDASFYLTQNRKRTNQRPMAKRSEKYIRRDEFIQDAQNELTHGDISVGHFLEIMRC</sequence>
<gene>
    <name evidence="2" type="ORF">PYW07_012123</name>
</gene>
<proteinExistence type="predicted"/>
<dbReference type="PANTHER" id="PTHR47160">
    <property type="entry name" value="PUTATIVE-RELATED"/>
    <property type="match status" value="1"/>
</dbReference>
<organism evidence="2 3">
    <name type="scientific">Mythimna separata</name>
    <name type="common">Oriental armyworm</name>
    <name type="synonym">Pseudaletia separata</name>
    <dbReference type="NCBI Taxonomy" id="271217"/>
    <lineage>
        <taxon>Eukaryota</taxon>
        <taxon>Metazoa</taxon>
        <taxon>Ecdysozoa</taxon>
        <taxon>Arthropoda</taxon>
        <taxon>Hexapoda</taxon>
        <taxon>Insecta</taxon>
        <taxon>Pterygota</taxon>
        <taxon>Neoptera</taxon>
        <taxon>Endopterygota</taxon>
        <taxon>Lepidoptera</taxon>
        <taxon>Glossata</taxon>
        <taxon>Ditrysia</taxon>
        <taxon>Noctuoidea</taxon>
        <taxon>Noctuidae</taxon>
        <taxon>Noctuinae</taxon>
        <taxon>Hadenini</taxon>
        <taxon>Mythimna</taxon>
    </lineage>
</organism>
<dbReference type="EMBL" id="JARGEI010000014">
    <property type="protein sequence ID" value="KAJ8720080.1"/>
    <property type="molecule type" value="Genomic_DNA"/>
</dbReference>
<evidence type="ECO:0000313" key="3">
    <source>
        <dbReference type="Proteomes" id="UP001231518"/>
    </source>
</evidence>
<reference evidence="2" key="1">
    <citation type="submission" date="2023-03" db="EMBL/GenBank/DDBJ databases">
        <title>Chromosome-level genomes of two armyworms, Mythimna separata and Mythimna loreyi, provide insights into the biosynthesis and reception of sex pheromones.</title>
        <authorList>
            <person name="Zhao H."/>
        </authorList>
    </citation>
    <scope>NUCLEOTIDE SEQUENCE</scope>
    <source>
        <strain evidence="2">BeijingLab</strain>
        <tissue evidence="2">Pupa</tissue>
    </source>
</reference>
<dbReference type="PANTHER" id="PTHR47160:SF10">
    <property type="entry name" value="MULE TRANSPOSASE DOMAIN-CONTAINING PROTEIN"/>
    <property type="match status" value="1"/>
</dbReference>
<dbReference type="AlphaFoldDB" id="A0AAD7YLM1"/>